<evidence type="ECO:0000313" key="3">
    <source>
        <dbReference type="Proteomes" id="UP000094828"/>
    </source>
</evidence>
<evidence type="ECO:0000259" key="1">
    <source>
        <dbReference type="PROSITE" id="PS51746"/>
    </source>
</evidence>
<dbReference type="SMART" id="SM00332">
    <property type="entry name" value="PP2Cc"/>
    <property type="match status" value="1"/>
</dbReference>
<gene>
    <name evidence="2" type="ORF">A6X21_16365</name>
</gene>
<dbReference type="SUPFAM" id="SSF81606">
    <property type="entry name" value="PP2C-like"/>
    <property type="match status" value="1"/>
</dbReference>
<dbReference type="InterPro" id="IPR015655">
    <property type="entry name" value="PP2C"/>
</dbReference>
<dbReference type="Gene3D" id="3.60.40.10">
    <property type="entry name" value="PPM-type phosphatase domain"/>
    <property type="match status" value="1"/>
</dbReference>
<dbReference type="CDD" id="cd00143">
    <property type="entry name" value="PP2Cc"/>
    <property type="match status" value="1"/>
</dbReference>
<name>A0A1C3ET01_9PLAN</name>
<dbReference type="OrthoDB" id="9801841at2"/>
<dbReference type="AlphaFoldDB" id="A0A1C3ET01"/>
<accession>A0A1C3ET01</accession>
<dbReference type="Proteomes" id="UP000094828">
    <property type="component" value="Unassembled WGS sequence"/>
</dbReference>
<dbReference type="InterPro" id="IPR036457">
    <property type="entry name" value="PPM-type-like_dom_sf"/>
</dbReference>
<dbReference type="GO" id="GO:0004722">
    <property type="term" value="F:protein serine/threonine phosphatase activity"/>
    <property type="evidence" value="ECO:0007669"/>
    <property type="project" value="InterPro"/>
</dbReference>
<dbReference type="InterPro" id="IPR001932">
    <property type="entry name" value="PPM-type_phosphatase-like_dom"/>
</dbReference>
<proteinExistence type="predicted"/>
<dbReference type="Pfam" id="PF13672">
    <property type="entry name" value="PP2C_2"/>
    <property type="match status" value="1"/>
</dbReference>
<protein>
    <submittedName>
        <fullName evidence="2">Protein phosphatase</fullName>
    </submittedName>
</protein>
<reference evidence="2 3" key="1">
    <citation type="submission" date="2016-05" db="EMBL/GenBank/DDBJ databases">
        <title>Genomic and physiological characterization of Planctopirus sp. isolated from fresh water lake.</title>
        <authorList>
            <person name="Subhash Y."/>
            <person name="Ramana C."/>
        </authorList>
    </citation>
    <scope>NUCLEOTIDE SEQUENCE [LARGE SCALE GENOMIC DNA]</scope>
    <source>
        <strain evidence="2 3">JC280</strain>
    </source>
</reference>
<dbReference type="RefSeq" id="WP_068845769.1">
    <property type="nucleotide sequence ID" value="NZ_LYDR01000027.1"/>
</dbReference>
<organism evidence="2 3">
    <name type="scientific">Planctopirus hydrillae</name>
    <dbReference type="NCBI Taxonomy" id="1841610"/>
    <lineage>
        <taxon>Bacteria</taxon>
        <taxon>Pseudomonadati</taxon>
        <taxon>Planctomycetota</taxon>
        <taxon>Planctomycetia</taxon>
        <taxon>Planctomycetales</taxon>
        <taxon>Planctomycetaceae</taxon>
        <taxon>Planctopirus</taxon>
    </lineage>
</organism>
<keyword evidence="3" id="KW-1185">Reference proteome</keyword>
<dbReference type="PANTHER" id="PTHR47992">
    <property type="entry name" value="PROTEIN PHOSPHATASE"/>
    <property type="match status" value="1"/>
</dbReference>
<dbReference type="EMBL" id="LYDR01000027">
    <property type="protein sequence ID" value="ODA36401.1"/>
    <property type="molecule type" value="Genomic_DNA"/>
</dbReference>
<sequence length="246" mass="26302">MKFRVGSTSIKGNFRDNNEDALFVDAQNRFFLVADGMGGQSAGERASALAMEVIPKKIASQIQFSSSTSEHVVKVIDDAIALANSEIMALGELDSKLHNMGTTVTFAVIVNDVMFAGGVGDSRTYLLRKHDFRQLTTDHSLTQALVDAGTLTPEEALTHRYRNVLYRYLGAKDGSQGSGAKPYPLQTGDRILLCSDGATGGIPDPQLQQLLATGDDPQKIAETIVKAAEDGGSKDNITVIVVLVDA</sequence>
<dbReference type="PROSITE" id="PS51746">
    <property type="entry name" value="PPM_2"/>
    <property type="match status" value="1"/>
</dbReference>
<comment type="caution">
    <text evidence="2">The sequence shown here is derived from an EMBL/GenBank/DDBJ whole genome shotgun (WGS) entry which is preliminary data.</text>
</comment>
<evidence type="ECO:0000313" key="2">
    <source>
        <dbReference type="EMBL" id="ODA36401.1"/>
    </source>
</evidence>
<feature type="domain" description="PPM-type phosphatase" evidence="1">
    <location>
        <begin position="4"/>
        <end position="244"/>
    </location>
</feature>
<dbReference type="SMART" id="SM00331">
    <property type="entry name" value="PP2C_SIG"/>
    <property type="match status" value="1"/>
</dbReference>
<dbReference type="STRING" id="1841610.A6X21_16365"/>